<dbReference type="AlphaFoldDB" id="A0A3G2R1U2"/>
<dbReference type="Proteomes" id="UP000280960">
    <property type="component" value="Chromosome"/>
</dbReference>
<dbReference type="EMBL" id="CP033169">
    <property type="protein sequence ID" value="AYO29309.1"/>
    <property type="molecule type" value="Genomic_DNA"/>
</dbReference>
<proteinExistence type="predicted"/>
<evidence type="ECO:0000313" key="1">
    <source>
        <dbReference type="EMBL" id="AYO29309.1"/>
    </source>
</evidence>
<dbReference type="RefSeq" id="WP_120765253.1">
    <property type="nucleotide sequence ID" value="NZ_CP033169.1"/>
</dbReference>
<reference evidence="1 2" key="1">
    <citation type="submission" date="2018-10" db="EMBL/GenBank/DDBJ databases">
        <authorList>
            <person name="Zhang X."/>
        </authorList>
    </citation>
    <scope>NUCLEOTIDE SEQUENCE [LARGE SCALE GENOMIC DNA]</scope>
    <source>
        <strain evidence="1 2">SK-G1</strain>
    </source>
</reference>
<name>A0A3G2R1U2_9FIRM</name>
<gene>
    <name evidence="1" type="ORF">D2962_00650</name>
</gene>
<protein>
    <submittedName>
        <fullName evidence="1">Uncharacterized protein</fullName>
    </submittedName>
</protein>
<sequence>MANQGRIKFTLLAVSRLYNTRVSLVGVDENRRWIRPMPMYQSDLYNGEEKNFDIFGITEISINDWWGAAPRPEDRFFVRNEQMVPSLVKVLNEVEKVKLLRSLVDSSADFIFSRGRTLGLIKPNVKDVNFRRNPYNPLEYEARFVFEDGTGGIEHNWMATDLLWYQKFHDFIRENPGMLSAKLKETKEMLNTRETYFVVGLTKIFIENPGPYGGCWPQVLGVIIL</sequence>
<keyword evidence="2" id="KW-1185">Reference proteome</keyword>
<dbReference type="KEGG" id="bacg:D2962_00650"/>
<evidence type="ECO:0000313" key="2">
    <source>
        <dbReference type="Proteomes" id="UP000280960"/>
    </source>
</evidence>
<organism evidence="1 2">
    <name type="scientific">Biomaibacter acetigenes</name>
    <dbReference type="NCBI Taxonomy" id="2316383"/>
    <lineage>
        <taxon>Bacteria</taxon>
        <taxon>Bacillati</taxon>
        <taxon>Bacillota</taxon>
        <taxon>Clostridia</taxon>
        <taxon>Thermosediminibacterales</taxon>
        <taxon>Tepidanaerobacteraceae</taxon>
        <taxon>Biomaibacter</taxon>
    </lineage>
</organism>
<accession>A0A3G2R1U2</accession>